<gene>
    <name evidence="1" type="ORF">LTSESEN_5651</name>
</gene>
<sequence>MFLLVISQKSEPTLNQQMPVLNQHQNMANYSLAGKYPHSDDF</sequence>
<dbReference type="AlphaFoldDB" id="G5R7E6"/>
<comment type="caution">
    <text evidence="1">The sequence shown here is derived from an EMBL/GenBank/DDBJ whole genome shotgun (WGS) entry which is preliminary data.</text>
</comment>
<protein>
    <submittedName>
        <fullName evidence="1">Uncharacterized protein</fullName>
    </submittedName>
</protein>
<evidence type="ECO:0000313" key="1">
    <source>
        <dbReference type="EMBL" id="EHC80677.1"/>
    </source>
</evidence>
<evidence type="ECO:0000313" key="2">
    <source>
        <dbReference type="Proteomes" id="UP000005065"/>
    </source>
</evidence>
<dbReference type="Proteomes" id="UP000005065">
    <property type="component" value="Unassembled WGS sequence"/>
</dbReference>
<proteinExistence type="predicted"/>
<organism evidence="1 2">
    <name type="scientific">Salmonella enterica subsp. enterica serovar Senftenberg str. A4-543</name>
    <dbReference type="NCBI Taxonomy" id="913082"/>
    <lineage>
        <taxon>Bacteria</taxon>
        <taxon>Pseudomonadati</taxon>
        <taxon>Pseudomonadota</taxon>
        <taxon>Gammaproteobacteria</taxon>
        <taxon>Enterobacterales</taxon>
        <taxon>Enterobacteriaceae</taxon>
        <taxon>Salmonella</taxon>
    </lineage>
</organism>
<name>G5R7E6_SALSE</name>
<dbReference type="EMBL" id="AFCU01001797">
    <property type="protein sequence ID" value="EHC80677.1"/>
    <property type="molecule type" value="Genomic_DNA"/>
</dbReference>
<dbReference type="BioCyc" id="SENT913082:G120J-212-MONOMER"/>
<reference evidence="1 2" key="1">
    <citation type="journal article" date="2011" name="BMC Genomics">
        <title>Genome sequencing reveals diversification of virulence factor content and possible host adaptation in distinct subpopulations of Salmonella enterica.</title>
        <authorList>
            <person name="den Bakker H.C."/>
            <person name="Moreno Switt A.I."/>
            <person name="Govoni G."/>
            <person name="Cummings C.A."/>
            <person name="Ranieri M.L."/>
            <person name="Degoricija L."/>
            <person name="Hoelzer K."/>
            <person name="Rodriguez-Rivera L.D."/>
            <person name="Brown S."/>
            <person name="Bolchacova E."/>
            <person name="Furtado M.R."/>
            <person name="Wiedmann M."/>
        </authorList>
    </citation>
    <scope>NUCLEOTIDE SEQUENCE [LARGE SCALE GENOMIC DNA]</scope>
    <source>
        <strain evidence="1 2">A4-543</strain>
    </source>
</reference>
<accession>G5R7E6</accession>